<gene>
    <name evidence="8" type="ORF">FQ775_02575</name>
</gene>
<dbReference type="PANTHER" id="PTHR43201:SF5">
    <property type="entry name" value="MEDIUM-CHAIN ACYL-COA LIGASE ACSF2, MITOCHONDRIAL"/>
    <property type="match status" value="1"/>
</dbReference>
<keyword evidence="2 8" id="KW-0436">Ligase</keyword>
<dbReference type="Proteomes" id="UP000321389">
    <property type="component" value="Chromosome"/>
</dbReference>
<dbReference type="InterPro" id="IPR025110">
    <property type="entry name" value="AMP-bd_C"/>
</dbReference>
<dbReference type="GO" id="GO:0031956">
    <property type="term" value="F:medium-chain fatty acid-CoA ligase activity"/>
    <property type="evidence" value="ECO:0007669"/>
    <property type="project" value="TreeGrafter"/>
</dbReference>
<dbReference type="EMBL" id="CP042301">
    <property type="protein sequence ID" value="QDY99344.1"/>
    <property type="molecule type" value="Genomic_DNA"/>
</dbReference>
<dbReference type="FunFam" id="3.30.300.30:FF:000008">
    <property type="entry name" value="2,3-dihydroxybenzoate-AMP ligase"/>
    <property type="match status" value="1"/>
</dbReference>
<comment type="catalytic activity">
    <reaction evidence="3">
        <text>3-(methylsulfanyl)propanoate + ATP + CoA = 3-(methylsulfanyl)propanoyl-CoA + AMP + diphosphate</text>
        <dbReference type="Rhea" id="RHEA:43052"/>
        <dbReference type="ChEBI" id="CHEBI:30616"/>
        <dbReference type="ChEBI" id="CHEBI:33019"/>
        <dbReference type="ChEBI" id="CHEBI:49016"/>
        <dbReference type="ChEBI" id="CHEBI:57287"/>
        <dbReference type="ChEBI" id="CHEBI:82815"/>
        <dbReference type="ChEBI" id="CHEBI:456215"/>
        <dbReference type="EC" id="6.2.1.44"/>
    </reaction>
    <physiologicalReaction direction="left-to-right" evidence="3">
        <dbReference type="Rhea" id="RHEA:43053"/>
    </physiologicalReaction>
</comment>
<evidence type="ECO:0000313" key="9">
    <source>
        <dbReference type="Proteomes" id="UP000321389"/>
    </source>
</evidence>
<dbReference type="InterPro" id="IPR020845">
    <property type="entry name" value="AMP-binding_CS"/>
</dbReference>
<dbReference type="EC" id="6.2.1.44" evidence="4"/>
<dbReference type="Pfam" id="PF13193">
    <property type="entry name" value="AMP-binding_C"/>
    <property type="match status" value="1"/>
</dbReference>
<dbReference type="Gene3D" id="3.40.50.12780">
    <property type="entry name" value="N-terminal domain of ligase-like"/>
    <property type="match status" value="1"/>
</dbReference>
<proteinExistence type="inferred from homology"/>
<reference evidence="8" key="1">
    <citation type="submission" date="2020-04" db="EMBL/GenBank/DDBJ databases">
        <title>Nitratireductor sp. nov. isolated from mangrove soil.</title>
        <authorList>
            <person name="Ye Y."/>
        </authorList>
    </citation>
    <scope>NUCLEOTIDE SEQUENCE</scope>
    <source>
        <strain evidence="8">SY7</strain>
    </source>
</reference>
<dbReference type="GO" id="GO:0006631">
    <property type="term" value="P:fatty acid metabolic process"/>
    <property type="evidence" value="ECO:0007669"/>
    <property type="project" value="TreeGrafter"/>
</dbReference>
<evidence type="ECO:0000256" key="4">
    <source>
        <dbReference type="ARBA" id="ARBA00066616"/>
    </source>
</evidence>
<dbReference type="RefSeq" id="WP_146297994.1">
    <property type="nucleotide sequence ID" value="NZ_CP042301.2"/>
</dbReference>
<evidence type="ECO:0000313" key="8">
    <source>
        <dbReference type="EMBL" id="QDY99344.1"/>
    </source>
</evidence>
<evidence type="ECO:0000259" key="6">
    <source>
        <dbReference type="Pfam" id="PF00501"/>
    </source>
</evidence>
<dbReference type="Gene3D" id="3.30.300.30">
    <property type="match status" value="1"/>
</dbReference>
<dbReference type="OrthoDB" id="9803968at2"/>
<evidence type="ECO:0000256" key="2">
    <source>
        <dbReference type="ARBA" id="ARBA00022598"/>
    </source>
</evidence>
<evidence type="ECO:0000259" key="7">
    <source>
        <dbReference type="Pfam" id="PF13193"/>
    </source>
</evidence>
<evidence type="ECO:0000256" key="1">
    <source>
        <dbReference type="ARBA" id="ARBA00006432"/>
    </source>
</evidence>
<evidence type="ECO:0000256" key="3">
    <source>
        <dbReference type="ARBA" id="ARBA00051915"/>
    </source>
</evidence>
<feature type="domain" description="AMP-dependent synthetase/ligase" evidence="6">
    <location>
        <begin position="11"/>
        <end position="363"/>
    </location>
</feature>
<dbReference type="SUPFAM" id="SSF56801">
    <property type="entry name" value="Acetyl-CoA synthetase-like"/>
    <property type="match status" value="1"/>
</dbReference>
<dbReference type="InterPro" id="IPR045851">
    <property type="entry name" value="AMP-bd_C_sf"/>
</dbReference>
<dbReference type="InterPro" id="IPR042099">
    <property type="entry name" value="ANL_N_sf"/>
</dbReference>
<accession>A0A5B8KUR4</accession>
<dbReference type="PANTHER" id="PTHR43201">
    <property type="entry name" value="ACYL-COA SYNTHETASE"/>
    <property type="match status" value="1"/>
</dbReference>
<dbReference type="KEGG" id="niy:FQ775_02575"/>
<feature type="domain" description="AMP-binding enzyme C-terminal" evidence="7">
    <location>
        <begin position="413"/>
        <end position="491"/>
    </location>
</feature>
<sequence>MIANIGALLSERARISPEMEALADLPAGMRLCYRELDALTERVAGALAPLVQKGGRLAVLAANSHWHAAIMFAAARLGAILVPLNWRLTAPELAYQLDDCEPGVVIFDRANAELAAALKASHPDLTWMPLEDGAGSLAGRATAAPEVPARSVTAEDGFLILYTSGTTGRPKGALHTHGSSLAWCFSTLASFENRVGDRQLLVVPLFHIAGICLLLNAAHRGFTQVIAGGFDPDETWQLIEAERITSMFAVPTMINLMRASAARERCDHGSLRWIMCGAAPVPVTLIDVYAGFGIDIHQVYGSTEVHGGIAILPPAYAHTKKGSTGLPCFGMEVRVFDQDGKDVKPGERGELVTRGRHVFREYWRRPEATEESFRDGWFYLGDIGEVDGDGFITIRDRSKDMIISGGENVYPAEIEDVLMRHSGVLEVAVIGQPDQRWGETPLAVVVRREGAAEEAALFAELAALCAENLGRFKRPTGYRTIDVLPRNASGKVMKHVLKAQVLEAIA</sequence>
<dbReference type="Pfam" id="PF00501">
    <property type="entry name" value="AMP-binding"/>
    <property type="match status" value="1"/>
</dbReference>
<comment type="similarity">
    <text evidence="1">Belongs to the ATP-dependent AMP-binding enzyme family.</text>
</comment>
<dbReference type="PROSITE" id="PS00455">
    <property type="entry name" value="AMP_BINDING"/>
    <property type="match status" value="1"/>
</dbReference>
<dbReference type="AlphaFoldDB" id="A0A5B8KUR4"/>
<evidence type="ECO:0000256" key="5">
    <source>
        <dbReference type="ARBA" id="ARBA00067668"/>
    </source>
</evidence>
<dbReference type="InterPro" id="IPR000873">
    <property type="entry name" value="AMP-dep_synth/lig_dom"/>
</dbReference>
<keyword evidence="9" id="KW-1185">Reference proteome</keyword>
<protein>
    <recommendedName>
        <fullName evidence="5">3-methylmercaptopropionyl-CoA ligase</fullName>
        <ecNumber evidence="4">6.2.1.44</ecNumber>
    </recommendedName>
</protein>
<organism evidence="8 9">
    <name type="scientific">Nitratireductor mangrovi</name>
    <dbReference type="NCBI Taxonomy" id="2599600"/>
    <lineage>
        <taxon>Bacteria</taxon>
        <taxon>Pseudomonadati</taxon>
        <taxon>Pseudomonadota</taxon>
        <taxon>Alphaproteobacteria</taxon>
        <taxon>Hyphomicrobiales</taxon>
        <taxon>Phyllobacteriaceae</taxon>
        <taxon>Nitratireductor</taxon>
    </lineage>
</organism>
<name>A0A5B8KUR4_9HYPH</name>